<dbReference type="EMBL" id="FWXI01000010">
    <property type="protein sequence ID" value="SMC83329.1"/>
    <property type="molecule type" value="Genomic_DNA"/>
</dbReference>
<dbReference type="OrthoDB" id="9790976at2"/>
<feature type="transmembrane region" description="Helical" evidence="7">
    <location>
        <begin position="20"/>
        <end position="48"/>
    </location>
</feature>
<dbReference type="Proteomes" id="UP000192738">
    <property type="component" value="Unassembled WGS sequence"/>
</dbReference>
<proteinExistence type="predicted"/>
<dbReference type="GO" id="GO:0005886">
    <property type="term" value="C:plasma membrane"/>
    <property type="evidence" value="ECO:0007669"/>
    <property type="project" value="TreeGrafter"/>
</dbReference>
<organism evidence="8 9">
    <name type="scientific">Sporomusa malonica</name>
    <dbReference type="NCBI Taxonomy" id="112901"/>
    <lineage>
        <taxon>Bacteria</taxon>
        <taxon>Bacillati</taxon>
        <taxon>Bacillota</taxon>
        <taxon>Negativicutes</taxon>
        <taxon>Selenomonadales</taxon>
        <taxon>Sporomusaceae</taxon>
        <taxon>Sporomusa</taxon>
    </lineage>
</organism>
<keyword evidence="5 7" id="KW-1133">Transmembrane helix</keyword>
<feature type="transmembrane region" description="Helical" evidence="7">
    <location>
        <begin position="68"/>
        <end position="90"/>
    </location>
</feature>
<evidence type="ECO:0000256" key="4">
    <source>
        <dbReference type="ARBA" id="ARBA00022967"/>
    </source>
</evidence>
<feature type="transmembrane region" description="Helical" evidence="7">
    <location>
        <begin position="123"/>
        <end position="143"/>
    </location>
</feature>
<dbReference type="STRING" id="112901.SAMN04488500_110116"/>
<keyword evidence="4" id="KW-1278">Translocase</keyword>
<keyword evidence="2" id="KW-0813">Transport</keyword>
<feature type="transmembrane region" description="Helical" evidence="7">
    <location>
        <begin position="173"/>
        <end position="198"/>
    </location>
</feature>
<evidence type="ECO:0000313" key="9">
    <source>
        <dbReference type="Proteomes" id="UP000192738"/>
    </source>
</evidence>
<dbReference type="PANTHER" id="PTHR30586">
    <property type="entry name" value="ELECTRON TRANSPORT COMPLEX PROTEIN RNFE"/>
    <property type="match status" value="1"/>
</dbReference>
<feature type="transmembrane region" description="Helical" evidence="7">
    <location>
        <begin position="97"/>
        <end position="117"/>
    </location>
</feature>
<keyword evidence="9" id="KW-1185">Reference proteome</keyword>
<dbReference type="GO" id="GO:0012505">
    <property type="term" value="C:endomembrane system"/>
    <property type="evidence" value="ECO:0007669"/>
    <property type="project" value="UniProtKB-SubCell"/>
</dbReference>
<evidence type="ECO:0000256" key="3">
    <source>
        <dbReference type="ARBA" id="ARBA00022692"/>
    </source>
</evidence>
<sequence length="223" mass="24005">MNYWEIFKKGIFEMNPIFRLALSLCPALAVTATVFNALGMGFAVMAVITVNNIVVSLVKNFVNPKVRVPMFITIIATIVTLTILVLEAYAPAVYKELGLYLELVVVFAIILARAEVFAMKNDVISSAVDGLGMGAGFALAMLFIGAFRELFGTGTILSGTSMVMQVFPQSYDGPMIIILAPGAFLVIGLMIGMFNVIGEYQDKQAAAKAKAASQLNMQRSEAV</sequence>
<evidence type="ECO:0000256" key="7">
    <source>
        <dbReference type="SAM" id="Phobius"/>
    </source>
</evidence>
<evidence type="ECO:0000256" key="6">
    <source>
        <dbReference type="ARBA" id="ARBA00023136"/>
    </source>
</evidence>
<evidence type="ECO:0000313" key="8">
    <source>
        <dbReference type="EMBL" id="SMC83329.1"/>
    </source>
</evidence>
<keyword evidence="3 7" id="KW-0812">Transmembrane</keyword>
<evidence type="ECO:0000256" key="2">
    <source>
        <dbReference type="ARBA" id="ARBA00022448"/>
    </source>
</evidence>
<comment type="subcellular location">
    <subcellularLocation>
        <location evidence="1">Endomembrane system</location>
        <topology evidence="1">Multi-pass membrane protein</topology>
    </subcellularLocation>
</comment>
<dbReference type="Pfam" id="PF02508">
    <property type="entry name" value="Rnf-Nqr"/>
    <property type="match status" value="1"/>
</dbReference>
<dbReference type="PANTHER" id="PTHR30586:SF0">
    <property type="entry name" value="ION-TRANSLOCATING OXIDOREDUCTASE COMPLEX SUBUNIT E"/>
    <property type="match status" value="1"/>
</dbReference>
<name>A0A1W2CDU5_9FIRM</name>
<dbReference type="InterPro" id="IPR003667">
    <property type="entry name" value="NqrDE/RnfAE"/>
</dbReference>
<keyword evidence="6 7" id="KW-0472">Membrane</keyword>
<dbReference type="PIRSF" id="PIRSF006102">
    <property type="entry name" value="NQR_DE"/>
    <property type="match status" value="1"/>
</dbReference>
<accession>A0A1W2CDU5</accession>
<dbReference type="NCBIfam" id="NF009070">
    <property type="entry name" value="PRK12405.1"/>
    <property type="match status" value="1"/>
</dbReference>
<evidence type="ECO:0000256" key="5">
    <source>
        <dbReference type="ARBA" id="ARBA00022989"/>
    </source>
</evidence>
<gene>
    <name evidence="8" type="ORF">SAMN04488500_110116</name>
</gene>
<dbReference type="RefSeq" id="WP_084576182.1">
    <property type="nucleotide sequence ID" value="NZ_CP155572.1"/>
</dbReference>
<dbReference type="AlphaFoldDB" id="A0A1W2CDU5"/>
<reference evidence="8 9" key="1">
    <citation type="submission" date="2017-04" db="EMBL/GenBank/DDBJ databases">
        <authorList>
            <person name="Afonso C.L."/>
            <person name="Miller P.J."/>
            <person name="Scott M.A."/>
            <person name="Spackman E."/>
            <person name="Goraichik I."/>
            <person name="Dimitrov K.M."/>
            <person name="Suarez D.L."/>
            <person name="Swayne D.E."/>
        </authorList>
    </citation>
    <scope>NUCLEOTIDE SEQUENCE [LARGE SCALE GENOMIC DNA]</scope>
    <source>
        <strain evidence="8 9">DSM 5090</strain>
    </source>
</reference>
<evidence type="ECO:0000256" key="1">
    <source>
        <dbReference type="ARBA" id="ARBA00004127"/>
    </source>
</evidence>
<protein>
    <submittedName>
        <fullName evidence="8">Electron transport complex protein RnfE</fullName>
    </submittedName>
</protein>